<feature type="domain" description="Cytochrome b561" evidence="10">
    <location>
        <begin position="230"/>
        <end position="352"/>
    </location>
</feature>
<gene>
    <name evidence="11" type="ORF">EJ08DRAFT_702020</name>
</gene>
<evidence type="ECO:0000256" key="9">
    <source>
        <dbReference type="SAM" id="SignalP"/>
    </source>
</evidence>
<dbReference type="PANTHER" id="PTHR47797:SF3">
    <property type="entry name" value="CYTOCHROME B561 DOMAIN-CONTAINING PROTEIN"/>
    <property type="match status" value="1"/>
</dbReference>
<keyword evidence="2" id="KW-0813">Transport</keyword>
<comment type="caution">
    <text evidence="11">The sequence shown here is derived from an EMBL/GenBank/DDBJ whole genome shotgun (WGS) entry which is preliminary data.</text>
</comment>
<evidence type="ECO:0000313" key="12">
    <source>
        <dbReference type="Proteomes" id="UP000800235"/>
    </source>
</evidence>
<dbReference type="Gene3D" id="2.60.40.1210">
    <property type="entry name" value="Cellobiose dehydrogenase, cytochrome domain"/>
    <property type="match status" value="1"/>
</dbReference>
<dbReference type="Gene3D" id="1.20.120.1770">
    <property type="match status" value="1"/>
</dbReference>
<feature type="transmembrane region" description="Helical" evidence="8">
    <location>
        <begin position="232"/>
        <end position="253"/>
    </location>
</feature>
<comment type="subcellular location">
    <subcellularLocation>
        <location evidence="1">Membrane</location>
    </subcellularLocation>
</comment>
<accession>A0A9P4NH73</accession>
<sequence length="463" mass="49869">MREMWKSLALAAGVIFSLPNHVVAQSNNSGAATFIYQPDSGNSEANFTFTITVNPANKDMWFRMSAPSAYSWIAVGSGSSMSSSTMFIAYEASDNKKTTLSSRKAHDRSEPIFYKDLGLNVAVPSPQDSHPNGIIGDTYFVAGRCSNCTDKAAISTDSKSASFIFAIGPQGKSPRSDSVTAPLRQHAIYGTFSLDMKQASGESLPSLGGRAVGVAKTAKVTQSRERGSSGHALVMCVAFVIIFPLGIFLLRVLEKVNLHMYAQSFGLLLVLIGFVSGMVLSKRYNRSKNYSNGHQIIGILVFLLLIAQWVLGFLHHRTYQRTQQPTWMIKPHKYGLGPLTMALGIINAAFGFNFSLAGGLNLVYVPLVLVVFIILTLSIATKRFWAGRRAKKDNNAMFGGPAPAYGAQPYSGGAYEAGPAYNNSGAPPYLGAGHDSGRSDIALNNLGAPPSYSQQPVKPRDMI</sequence>
<feature type="transmembrane region" description="Helical" evidence="8">
    <location>
        <begin position="296"/>
        <end position="314"/>
    </location>
</feature>
<evidence type="ECO:0000313" key="11">
    <source>
        <dbReference type="EMBL" id="KAF2421226.1"/>
    </source>
</evidence>
<keyword evidence="9" id="KW-0732">Signal</keyword>
<dbReference type="CDD" id="cd08760">
    <property type="entry name" value="Cyt_b561_FRRS1_like"/>
    <property type="match status" value="1"/>
</dbReference>
<keyword evidence="12" id="KW-1185">Reference proteome</keyword>
<evidence type="ECO:0000256" key="3">
    <source>
        <dbReference type="ARBA" id="ARBA00022692"/>
    </source>
</evidence>
<dbReference type="EMBL" id="MU007099">
    <property type="protein sequence ID" value="KAF2421226.1"/>
    <property type="molecule type" value="Genomic_DNA"/>
</dbReference>
<dbReference type="OrthoDB" id="19261at2759"/>
<feature type="transmembrane region" description="Helical" evidence="8">
    <location>
        <begin position="362"/>
        <end position="381"/>
    </location>
</feature>
<dbReference type="GO" id="GO:0016020">
    <property type="term" value="C:membrane"/>
    <property type="evidence" value="ECO:0007669"/>
    <property type="project" value="UniProtKB-SubCell"/>
</dbReference>
<dbReference type="Pfam" id="PF10348">
    <property type="entry name" value="DUF2427"/>
    <property type="match status" value="1"/>
</dbReference>
<evidence type="ECO:0000256" key="1">
    <source>
        <dbReference type="ARBA" id="ARBA00004370"/>
    </source>
</evidence>
<feature type="region of interest" description="Disordered" evidence="7">
    <location>
        <begin position="429"/>
        <end position="463"/>
    </location>
</feature>
<reference evidence="11" key="1">
    <citation type="journal article" date="2020" name="Stud. Mycol.">
        <title>101 Dothideomycetes genomes: a test case for predicting lifestyles and emergence of pathogens.</title>
        <authorList>
            <person name="Haridas S."/>
            <person name="Albert R."/>
            <person name="Binder M."/>
            <person name="Bloem J."/>
            <person name="Labutti K."/>
            <person name="Salamov A."/>
            <person name="Andreopoulos B."/>
            <person name="Baker S."/>
            <person name="Barry K."/>
            <person name="Bills G."/>
            <person name="Bluhm B."/>
            <person name="Cannon C."/>
            <person name="Castanera R."/>
            <person name="Culley D."/>
            <person name="Daum C."/>
            <person name="Ezra D."/>
            <person name="Gonzalez J."/>
            <person name="Henrissat B."/>
            <person name="Kuo A."/>
            <person name="Liang C."/>
            <person name="Lipzen A."/>
            <person name="Lutzoni F."/>
            <person name="Magnuson J."/>
            <person name="Mondo S."/>
            <person name="Nolan M."/>
            <person name="Ohm R."/>
            <person name="Pangilinan J."/>
            <person name="Park H.-J."/>
            <person name="Ramirez L."/>
            <person name="Alfaro M."/>
            <person name="Sun H."/>
            <person name="Tritt A."/>
            <person name="Yoshinaga Y."/>
            <person name="Zwiers L.-H."/>
            <person name="Turgeon B."/>
            <person name="Goodwin S."/>
            <person name="Spatafora J."/>
            <person name="Crous P."/>
            <person name="Grigoriev I."/>
        </authorList>
    </citation>
    <scope>NUCLEOTIDE SEQUENCE</scope>
    <source>
        <strain evidence="11">CBS 130266</strain>
    </source>
</reference>
<keyword evidence="5 8" id="KW-1133">Transmembrane helix</keyword>
<evidence type="ECO:0000256" key="5">
    <source>
        <dbReference type="ARBA" id="ARBA00022989"/>
    </source>
</evidence>
<feature type="transmembrane region" description="Helical" evidence="8">
    <location>
        <begin position="335"/>
        <end position="356"/>
    </location>
</feature>
<evidence type="ECO:0000256" key="7">
    <source>
        <dbReference type="SAM" id="MobiDB-lite"/>
    </source>
</evidence>
<dbReference type="InterPro" id="IPR006593">
    <property type="entry name" value="Cyt_b561/ferric_Rdtase_TM"/>
</dbReference>
<organism evidence="11 12">
    <name type="scientific">Tothia fuscella</name>
    <dbReference type="NCBI Taxonomy" id="1048955"/>
    <lineage>
        <taxon>Eukaryota</taxon>
        <taxon>Fungi</taxon>
        <taxon>Dikarya</taxon>
        <taxon>Ascomycota</taxon>
        <taxon>Pezizomycotina</taxon>
        <taxon>Dothideomycetes</taxon>
        <taxon>Pleosporomycetidae</taxon>
        <taxon>Venturiales</taxon>
        <taxon>Cylindrosympodiaceae</taxon>
        <taxon>Tothia</taxon>
    </lineage>
</organism>
<dbReference type="SUPFAM" id="SSF49344">
    <property type="entry name" value="CBD9-like"/>
    <property type="match status" value="1"/>
</dbReference>
<dbReference type="AlphaFoldDB" id="A0A9P4NH73"/>
<dbReference type="Proteomes" id="UP000800235">
    <property type="component" value="Unassembled WGS sequence"/>
</dbReference>
<feature type="signal peptide" evidence="9">
    <location>
        <begin position="1"/>
        <end position="24"/>
    </location>
</feature>
<dbReference type="InterPro" id="IPR018825">
    <property type="entry name" value="DUF2427"/>
</dbReference>
<evidence type="ECO:0000256" key="6">
    <source>
        <dbReference type="ARBA" id="ARBA00023136"/>
    </source>
</evidence>
<proteinExistence type="predicted"/>
<keyword evidence="3 8" id="KW-0812">Transmembrane</keyword>
<dbReference type="InterPro" id="IPR015920">
    <property type="entry name" value="Cellobiose_DH-like_cyt"/>
</dbReference>
<dbReference type="SMART" id="SM00665">
    <property type="entry name" value="B561"/>
    <property type="match status" value="1"/>
</dbReference>
<dbReference type="PANTHER" id="PTHR47797">
    <property type="entry name" value="DEHYDROGENASE, PUTATIVE (AFU_ORTHOLOGUE AFUA_8G05805)-RELATED"/>
    <property type="match status" value="1"/>
</dbReference>
<dbReference type="Pfam" id="PF16010">
    <property type="entry name" value="CDH-cyt"/>
    <property type="match status" value="1"/>
</dbReference>
<feature type="transmembrane region" description="Helical" evidence="8">
    <location>
        <begin position="265"/>
        <end position="284"/>
    </location>
</feature>
<keyword evidence="6 8" id="KW-0472">Membrane</keyword>
<keyword evidence="4" id="KW-0249">Electron transport</keyword>
<evidence type="ECO:0000256" key="8">
    <source>
        <dbReference type="SAM" id="Phobius"/>
    </source>
</evidence>
<evidence type="ECO:0000259" key="10">
    <source>
        <dbReference type="SMART" id="SM00665"/>
    </source>
</evidence>
<feature type="chain" id="PRO_5040359296" evidence="9">
    <location>
        <begin position="25"/>
        <end position="463"/>
    </location>
</feature>
<evidence type="ECO:0000256" key="2">
    <source>
        <dbReference type="ARBA" id="ARBA00022448"/>
    </source>
</evidence>
<name>A0A9P4NH73_9PEZI</name>
<dbReference type="CDD" id="cd09630">
    <property type="entry name" value="CDH_like_cytochrome"/>
    <property type="match status" value="1"/>
</dbReference>
<protein>
    <submittedName>
        <fullName evidence="11">CBD9-like protein</fullName>
    </submittedName>
</protein>
<evidence type="ECO:0000256" key="4">
    <source>
        <dbReference type="ARBA" id="ARBA00022982"/>
    </source>
</evidence>